<name>A0A256LEW4_9LACO</name>
<dbReference type="InterPro" id="IPR018913">
    <property type="entry name" value="BppU_N"/>
</dbReference>
<proteinExistence type="predicted"/>
<evidence type="ECO:0000313" key="2">
    <source>
        <dbReference type="EMBL" id="OYR87454.1"/>
    </source>
</evidence>
<evidence type="ECO:0000313" key="4">
    <source>
        <dbReference type="Proteomes" id="UP000215828"/>
    </source>
</evidence>
<reference evidence="2" key="2">
    <citation type="submission" date="2017-05" db="EMBL/GenBank/DDBJ databases">
        <authorList>
            <person name="Lin X.B."/>
            <person name="Stothard P."/>
            <person name="Tasseva G."/>
            <person name="Walter J."/>
        </authorList>
    </citation>
    <scope>NUCLEOTIDE SEQUENCE</scope>
    <source>
        <strain evidence="2">609u</strain>
    </source>
</reference>
<gene>
    <name evidence="2" type="ORF">CBF53_08430</name>
    <name evidence="3" type="ORF">CBF70_07865</name>
</gene>
<dbReference type="AlphaFoldDB" id="A0A256LEW4"/>
<dbReference type="RefSeq" id="WP_094496118.1">
    <property type="nucleotide sequence ID" value="NZ_NGNV01000044.1"/>
</dbReference>
<feature type="domain" description="BppU N-terminal" evidence="1">
    <location>
        <begin position="7"/>
        <end position="126"/>
    </location>
</feature>
<dbReference type="Pfam" id="PF10651">
    <property type="entry name" value="BppU_N"/>
    <property type="match status" value="1"/>
</dbReference>
<evidence type="ECO:0000313" key="5">
    <source>
        <dbReference type="Proteomes" id="UP000216316"/>
    </source>
</evidence>
<dbReference type="Proteomes" id="UP000215828">
    <property type="component" value="Unassembled WGS sequence"/>
</dbReference>
<dbReference type="Gene3D" id="2.60.40.3350">
    <property type="match status" value="1"/>
</dbReference>
<sequence>MDTVTIPLTLDLSKQNSTLNEITRLRQNESNSTILQAKVLDHNEEFDLSQCSAELHFKKPNGEICVQAAQIEDNNVVCTLNNEITAISGNAEAYFQICNKDKAVVNTTNTFYLQILPGLTPVKKKDPNEPQPIDLHTLSNNNERKVAEWI</sequence>
<evidence type="ECO:0000313" key="3">
    <source>
        <dbReference type="EMBL" id="OYR91072.1"/>
    </source>
</evidence>
<protein>
    <recommendedName>
        <fullName evidence="1">BppU N-terminal domain-containing protein</fullName>
    </recommendedName>
</protein>
<accession>A0A256LEW4</accession>
<dbReference type="EMBL" id="NGNX01000033">
    <property type="protein sequence ID" value="OYR91072.1"/>
    <property type="molecule type" value="Genomic_DNA"/>
</dbReference>
<keyword evidence="5" id="KW-1185">Reference proteome</keyword>
<reference evidence="3 4" key="1">
    <citation type="submission" date="2017-04" db="EMBL/GenBank/DDBJ databases">
        <authorList>
            <person name="Afonso C.L."/>
            <person name="Miller P.J."/>
            <person name="Scott M.A."/>
            <person name="Spackman E."/>
            <person name="Goraichik I."/>
            <person name="Dimitrov K.M."/>
            <person name="Suarez D.L."/>
            <person name="Swayne D.E."/>
        </authorList>
    </citation>
    <scope>NUCLEOTIDE SEQUENCE [LARGE SCALE GENOMIC DNA]</scope>
    <source>
        <strain evidence="3 4">609q</strain>
    </source>
</reference>
<evidence type="ECO:0000259" key="1">
    <source>
        <dbReference type="Pfam" id="PF10651"/>
    </source>
</evidence>
<dbReference type="EMBL" id="NGNV01000044">
    <property type="protein sequence ID" value="OYR87454.1"/>
    <property type="molecule type" value="Genomic_DNA"/>
</dbReference>
<dbReference type="Proteomes" id="UP000216316">
    <property type="component" value="Unassembled WGS sequence"/>
</dbReference>
<organism evidence="3 4">
    <name type="scientific">Lactobacillus taiwanensis</name>
    <dbReference type="NCBI Taxonomy" id="508451"/>
    <lineage>
        <taxon>Bacteria</taxon>
        <taxon>Bacillati</taxon>
        <taxon>Bacillota</taxon>
        <taxon>Bacilli</taxon>
        <taxon>Lactobacillales</taxon>
        <taxon>Lactobacillaceae</taxon>
        <taxon>Lactobacillus</taxon>
    </lineage>
</organism>
<comment type="caution">
    <text evidence="3">The sequence shown here is derived from an EMBL/GenBank/DDBJ whole genome shotgun (WGS) entry which is preliminary data.</text>
</comment>
<reference evidence="4 5" key="3">
    <citation type="submission" date="2017-09" db="EMBL/GenBank/DDBJ databases">
        <title>Tripartite evolution among Lactobacillus johnsonii, Lactobacillus taiwanensis, Lactobacillus reuteri and their rodent host.</title>
        <authorList>
            <person name="Wang T."/>
            <person name="Knowles S."/>
            <person name="Cheng C."/>
        </authorList>
    </citation>
    <scope>NUCLEOTIDE SEQUENCE [LARGE SCALE GENOMIC DNA]</scope>
    <source>
        <strain evidence="3 4">609q</strain>
        <strain evidence="2 5">609u</strain>
    </source>
</reference>